<dbReference type="EMBL" id="JADGMQ010000002">
    <property type="protein sequence ID" value="MBI1619905.1"/>
    <property type="molecule type" value="Genomic_DNA"/>
</dbReference>
<dbReference type="Proteomes" id="UP000601789">
    <property type="component" value="Unassembled WGS sequence"/>
</dbReference>
<organism evidence="2 3">
    <name type="scientific">Aquamicrobium zhengzhouense</name>
    <dbReference type="NCBI Taxonomy" id="2781738"/>
    <lineage>
        <taxon>Bacteria</taxon>
        <taxon>Pseudomonadati</taxon>
        <taxon>Pseudomonadota</taxon>
        <taxon>Alphaproteobacteria</taxon>
        <taxon>Hyphomicrobiales</taxon>
        <taxon>Phyllobacteriaceae</taxon>
        <taxon>Aquamicrobium</taxon>
    </lineage>
</organism>
<dbReference type="PANTHER" id="PTHR43844:SF1">
    <property type="entry name" value="METHIONINE SYNTHASE"/>
    <property type="match status" value="1"/>
</dbReference>
<dbReference type="SUPFAM" id="SSF51726">
    <property type="entry name" value="UROD/MetE-like"/>
    <property type="match status" value="1"/>
</dbReference>
<sequence>MTDTNAPAAHVARPPYRADHVGSLLRPKTVKDARKRYFDEKSIAAEELRAAEDEAIIAAVKAQQDVGMPVVTDGEIRRTYWHYDFLDQMIGIDLEHREKEAIQFHGIALKPEFLTINEKVDFPDDHPMLEHYKFVAGVTNVMPKIAIPGPSCAHFRTDPEDIRHAPYKDLEVLFADLAKAYEKAVNAFYAAGCRYLQIDDIFFAYLCDPKHRAAKAALGQDPDWLIEQYAWMMNEAIKSRPSDMVIGMHMCRGNFQSHHAAEGAYDLCADAIFNKTDVDIYFMEYDTERAGGLEALRLLPKGKKRVMPGFITTKTGDLEDLDDLKRKFEAVSKIADLDQFGIAPQCGFSSTEEGNKVTEDDQKRKLELVVKTAEAIWGGVEG</sequence>
<dbReference type="InterPro" id="IPR038071">
    <property type="entry name" value="UROD/MetE-like_sf"/>
</dbReference>
<dbReference type="CDD" id="cd03311">
    <property type="entry name" value="CIMS_C_terminal_like"/>
    <property type="match status" value="1"/>
</dbReference>
<proteinExistence type="predicted"/>
<feature type="domain" description="Cobalamin-independent methionine synthase MetE C-terminal/archaeal" evidence="1">
    <location>
        <begin position="21"/>
        <end position="352"/>
    </location>
</feature>
<comment type="caution">
    <text evidence="2">The sequence shown here is derived from an EMBL/GenBank/DDBJ whole genome shotgun (WGS) entry which is preliminary data.</text>
</comment>
<accession>A0ABS0S9D5</accession>
<keyword evidence="2" id="KW-0489">Methyltransferase</keyword>
<keyword evidence="3" id="KW-1185">Reference proteome</keyword>
<dbReference type="GO" id="GO:0003871">
    <property type="term" value="F:5-methyltetrahydropteroyltriglutamate-homocysteine S-methyltransferase activity"/>
    <property type="evidence" value="ECO:0007669"/>
    <property type="project" value="UniProtKB-EC"/>
</dbReference>
<reference evidence="2 3" key="1">
    <citation type="submission" date="2020-10" db="EMBL/GenBank/DDBJ databases">
        <title>Aquamicrobium zhengzhouensis sp. nov., a exopolysaccharide producing bacterium isolated from farmland soil.</title>
        <authorList>
            <person name="Wang X."/>
        </authorList>
    </citation>
    <scope>NUCLEOTIDE SEQUENCE [LARGE SCALE GENOMIC DNA]</scope>
    <source>
        <strain evidence="3">cd-1</strain>
    </source>
</reference>
<dbReference type="GO" id="GO:0032259">
    <property type="term" value="P:methylation"/>
    <property type="evidence" value="ECO:0007669"/>
    <property type="project" value="UniProtKB-KW"/>
</dbReference>
<name>A0ABS0S9D5_9HYPH</name>
<dbReference type="RefSeq" id="WP_198474712.1">
    <property type="nucleotide sequence ID" value="NZ_JADGMQ010000002.1"/>
</dbReference>
<evidence type="ECO:0000259" key="1">
    <source>
        <dbReference type="Pfam" id="PF01717"/>
    </source>
</evidence>
<dbReference type="NCBIfam" id="NF005085">
    <property type="entry name" value="PRK06520.1"/>
    <property type="match status" value="1"/>
</dbReference>
<dbReference type="Pfam" id="PF01717">
    <property type="entry name" value="Meth_synt_2"/>
    <property type="match status" value="1"/>
</dbReference>
<gene>
    <name evidence="2" type="ORF">IOD40_04410</name>
</gene>
<dbReference type="EC" id="2.1.1.14" evidence="2"/>
<evidence type="ECO:0000313" key="2">
    <source>
        <dbReference type="EMBL" id="MBI1619905.1"/>
    </source>
</evidence>
<dbReference type="PANTHER" id="PTHR43844">
    <property type="entry name" value="METHIONINE SYNTHASE"/>
    <property type="match status" value="1"/>
</dbReference>
<protein>
    <submittedName>
        <fullName evidence="2">5-methyltetrahydropteroyltriglutamate--homocysteine S-methyltransferase</fullName>
        <ecNumber evidence="2">2.1.1.14</ecNumber>
    </submittedName>
</protein>
<evidence type="ECO:0000313" key="3">
    <source>
        <dbReference type="Proteomes" id="UP000601789"/>
    </source>
</evidence>
<dbReference type="InterPro" id="IPR002629">
    <property type="entry name" value="Met_Synth_C/arc"/>
</dbReference>
<keyword evidence="2" id="KW-0808">Transferase</keyword>
<dbReference type="Gene3D" id="3.20.20.210">
    <property type="match status" value="1"/>
</dbReference>